<keyword evidence="1" id="KW-0378">Hydrolase</keyword>
<organism evidence="1 2">
    <name type="scientific">Streptomyces phage Vash</name>
    <dbReference type="NCBI Taxonomy" id="2510568"/>
    <lineage>
        <taxon>Viruses</taxon>
        <taxon>Duplodnaviria</taxon>
        <taxon>Heunggongvirae</taxon>
        <taxon>Uroviricota</taxon>
        <taxon>Caudoviricetes</taxon>
        <taxon>Colingsworthviridae</taxon>
        <taxon>Vashvirus</taxon>
        <taxon>Vashvirus vash</taxon>
    </lineage>
</organism>
<protein>
    <submittedName>
        <fullName evidence="1">Cas4 family exonuclease</fullName>
    </submittedName>
</protein>
<evidence type="ECO:0000313" key="1">
    <source>
        <dbReference type="EMBL" id="QAX93280.1"/>
    </source>
</evidence>
<keyword evidence="1" id="KW-0540">Nuclease</keyword>
<proteinExistence type="predicted"/>
<dbReference type="GO" id="GO:0004527">
    <property type="term" value="F:exonuclease activity"/>
    <property type="evidence" value="ECO:0007669"/>
    <property type="project" value="UniProtKB-KW"/>
</dbReference>
<accession>A0A411AYU1</accession>
<name>A0A411AYU1_9CAUD</name>
<dbReference type="EMBL" id="MK450421">
    <property type="protein sequence ID" value="QAX93280.1"/>
    <property type="molecule type" value="Genomic_DNA"/>
</dbReference>
<dbReference type="GeneID" id="55011270"/>
<keyword evidence="1" id="KW-0269">Exonuclease</keyword>
<sequence>MPKVRTIYRGGSRFYVHPEDREIVHPGVTSVIGMLPKQNFLGPWNAKMAAQLAVDSIDFVADMAARDKEGAVQYLSGAARRYTKVRADLGSEAHDLFERLIRGEYVGRVRADLTPYVEHFREFLAAVNPELVRAEDVAWSDTYGYAGSFDVVMRVWLDADGKPTPDRSGTPHLIMGDWKTSKATYPDVALQMSAYMNADFIIDPDGNREPMPEFDGAAVLHITDETWAFKPVETGPDVFAQFLHLRATFDWDRDGSRKVIGKPVAKKATGRMVTGTQRRAR</sequence>
<reference evidence="1 2" key="1">
    <citation type="submission" date="2019-01" db="EMBL/GenBank/DDBJ databases">
        <authorList>
            <person name="Terrell S.O."/>
            <person name="Kelly J.L."/>
            <person name="Nayek S."/>
            <person name="Klug H.M."/>
            <person name="Layton S.R."/>
            <person name="Kim T."/>
            <person name="Hughes L.E."/>
            <person name="Garlena R.A."/>
            <person name="Russell D.A."/>
            <person name="Pope W.H."/>
            <person name="Jacobs-Sera D."/>
            <person name="Hatfull G.F."/>
        </authorList>
    </citation>
    <scope>NUCLEOTIDE SEQUENCE [LARGE SCALE GENOMIC DNA]</scope>
</reference>
<keyword evidence="2" id="KW-1185">Reference proteome</keyword>
<dbReference type="Proteomes" id="UP000289278">
    <property type="component" value="Segment"/>
</dbReference>
<dbReference type="RefSeq" id="YP_009819849.1">
    <property type="nucleotide sequence ID" value="NC_048154.1"/>
</dbReference>
<gene>
    <name evidence="1" type="primary">24</name>
    <name evidence="1" type="ORF">SEA_VASH_24</name>
</gene>
<dbReference type="KEGG" id="vg:55011270"/>
<evidence type="ECO:0000313" key="2">
    <source>
        <dbReference type="Proteomes" id="UP000289278"/>
    </source>
</evidence>